<keyword evidence="3 14" id="KW-0963">Cytoplasm</keyword>
<dbReference type="PROSITE" id="PS01278">
    <property type="entry name" value="MTTASE_RADICAL"/>
    <property type="match status" value="1"/>
</dbReference>
<feature type="domain" description="Radical SAM core" evidence="17">
    <location>
        <begin position="152"/>
        <end position="387"/>
    </location>
</feature>
<dbReference type="InterPro" id="IPR013848">
    <property type="entry name" value="Methylthiotransferase_N"/>
</dbReference>
<evidence type="ECO:0000256" key="5">
    <source>
        <dbReference type="ARBA" id="ARBA00022691"/>
    </source>
</evidence>
<feature type="binding site" evidence="14">
    <location>
        <position position="50"/>
    </location>
    <ligand>
        <name>[4Fe-4S] cluster</name>
        <dbReference type="ChEBI" id="CHEBI:49883"/>
        <label>1</label>
    </ligand>
</feature>
<evidence type="ECO:0000256" key="7">
    <source>
        <dbReference type="ARBA" id="ARBA00022723"/>
    </source>
</evidence>
<evidence type="ECO:0000256" key="2">
    <source>
        <dbReference type="ARBA" id="ARBA00022485"/>
    </source>
</evidence>
<dbReference type="GO" id="GO:0051539">
    <property type="term" value="F:4 iron, 4 sulfur cluster binding"/>
    <property type="evidence" value="ECO:0007669"/>
    <property type="project" value="UniProtKB-UniRule"/>
</dbReference>
<dbReference type="SMART" id="SM00729">
    <property type="entry name" value="Elp3"/>
    <property type="match status" value="1"/>
</dbReference>
<dbReference type="InterPro" id="IPR023404">
    <property type="entry name" value="rSAM_horseshoe"/>
</dbReference>
<evidence type="ECO:0000256" key="9">
    <source>
        <dbReference type="ARBA" id="ARBA00023014"/>
    </source>
</evidence>
<feature type="domain" description="MTTase N-terminal" evidence="16">
    <location>
        <begin position="5"/>
        <end position="125"/>
    </location>
</feature>
<evidence type="ECO:0000256" key="6">
    <source>
        <dbReference type="ARBA" id="ARBA00022694"/>
    </source>
</evidence>
<dbReference type="OrthoDB" id="9805215at2"/>
<dbReference type="Gene3D" id="3.80.30.20">
    <property type="entry name" value="tm_1862 like domain"/>
    <property type="match status" value="1"/>
</dbReference>
<accession>A0A0R3MEM1</accession>
<dbReference type="InterPro" id="IPR006463">
    <property type="entry name" value="MiaB_methiolase"/>
</dbReference>
<dbReference type="EMBL" id="LLYB01000127">
    <property type="protein sequence ID" value="KRR16351.1"/>
    <property type="molecule type" value="Genomic_DNA"/>
</dbReference>
<feature type="binding site" evidence="14">
    <location>
        <position position="88"/>
    </location>
    <ligand>
        <name>[4Fe-4S] cluster</name>
        <dbReference type="ChEBI" id="CHEBI:49883"/>
        <label>1</label>
    </ligand>
</feature>
<dbReference type="CDD" id="cd01335">
    <property type="entry name" value="Radical_SAM"/>
    <property type="match status" value="1"/>
</dbReference>
<dbReference type="FunFam" id="3.80.30.20:FF:000001">
    <property type="entry name" value="tRNA-2-methylthio-N(6)-dimethylallyladenosine synthase 2"/>
    <property type="match status" value="1"/>
</dbReference>
<dbReference type="PANTHER" id="PTHR43020">
    <property type="entry name" value="CDK5 REGULATORY SUBUNIT-ASSOCIATED PROTEIN 1"/>
    <property type="match status" value="1"/>
</dbReference>
<dbReference type="InterPro" id="IPR020612">
    <property type="entry name" value="Methylthiotransferase_CS"/>
</dbReference>
<dbReference type="Gene3D" id="3.40.50.12160">
    <property type="entry name" value="Methylthiotransferase, N-terminal domain"/>
    <property type="match status" value="1"/>
</dbReference>
<comment type="function">
    <text evidence="1 14">Catalyzes the methylthiolation of N6-(dimethylallyl)adenosine (i(6)A), leading to the formation of 2-methylthio-N6-(dimethylallyl)adenosine (ms(2)i(6)A) at position 37 in tRNAs that read codons beginning with uridine.</text>
</comment>
<dbReference type="PROSITE" id="PS50926">
    <property type="entry name" value="TRAM"/>
    <property type="match status" value="1"/>
</dbReference>
<dbReference type="HAMAP" id="MF_01864">
    <property type="entry name" value="tRNA_metthiotr_MiaB"/>
    <property type="match status" value="1"/>
</dbReference>
<dbReference type="AlphaFoldDB" id="A0A0R3MEM1"/>
<dbReference type="NCBIfam" id="TIGR00089">
    <property type="entry name" value="MiaB/RimO family radical SAM methylthiotransferase"/>
    <property type="match status" value="1"/>
</dbReference>
<dbReference type="GO" id="GO:0005829">
    <property type="term" value="C:cytosol"/>
    <property type="evidence" value="ECO:0007669"/>
    <property type="project" value="TreeGrafter"/>
</dbReference>
<evidence type="ECO:0000313" key="18">
    <source>
        <dbReference type="EMBL" id="KRR16351.1"/>
    </source>
</evidence>
<comment type="caution">
    <text evidence="18">The sequence shown here is derived from an EMBL/GenBank/DDBJ whole genome shotgun (WGS) entry which is preliminary data.</text>
</comment>
<dbReference type="SFLD" id="SFLDS00029">
    <property type="entry name" value="Radical_SAM"/>
    <property type="match status" value="1"/>
</dbReference>
<dbReference type="Pfam" id="PF01938">
    <property type="entry name" value="TRAM"/>
    <property type="match status" value="1"/>
</dbReference>
<comment type="subcellular location">
    <subcellularLocation>
        <location evidence="14">Cytoplasm</location>
    </subcellularLocation>
</comment>
<keyword evidence="8 14" id="KW-0408">Iron</keyword>
<evidence type="ECO:0000259" key="16">
    <source>
        <dbReference type="PROSITE" id="PS51449"/>
    </source>
</evidence>
<feature type="binding site" evidence="14">
    <location>
        <position position="173"/>
    </location>
    <ligand>
        <name>[4Fe-4S] cluster</name>
        <dbReference type="ChEBI" id="CHEBI:49883"/>
        <label>2</label>
        <note>4Fe-4S-S-AdoMet</note>
    </ligand>
</feature>
<dbReference type="InterPro" id="IPR005839">
    <property type="entry name" value="Methylthiotransferase"/>
</dbReference>
<keyword evidence="5 14" id="KW-0949">S-adenosyl-L-methionine</keyword>
<dbReference type="PANTHER" id="PTHR43020:SF2">
    <property type="entry name" value="MITOCHONDRIAL TRNA METHYLTHIOTRANSFERASE CDK5RAP1"/>
    <property type="match status" value="1"/>
</dbReference>
<name>A0A0R3MEM1_9BRAD</name>
<evidence type="ECO:0000256" key="11">
    <source>
        <dbReference type="ARBA" id="ARBA00068570"/>
    </source>
</evidence>
<dbReference type="Pfam" id="PF04055">
    <property type="entry name" value="Radical_SAM"/>
    <property type="match status" value="1"/>
</dbReference>
<dbReference type="PROSITE" id="PS51449">
    <property type="entry name" value="MTTASE_N"/>
    <property type="match status" value="1"/>
</dbReference>
<dbReference type="InterPro" id="IPR038135">
    <property type="entry name" value="Methylthiotransferase_N_sf"/>
</dbReference>
<evidence type="ECO:0000313" key="19">
    <source>
        <dbReference type="Proteomes" id="UP000051660"/>
    </source>
</evidence>
<evidence type="ECO:0000259" key="17">
    <source>
        <dbReference type="PROSITE" id="PS51918"/>
    </source>
</evidence>
<comment type="similarity">
    <text evidence="14">Belongs to the methylthiotransferase family. MiaB subfamily.</text>
</comment>
<keyword evidence="9 14" id="KW-0411">Iron-sulfur</keyword>
<sequence>MKPPRKLHIKSYGCQMNVYDAQRMVDTLAPEGFIETDSAEDADLVILNTCHIREKASEKVYSELGRLRVAKDEAARNGRAMRIAVAGCVAQAEGEEIIRRAPTVDVVVGPQSYHHLPQLLARAKSEGRALETEFPVEDKFGFLPQPKPAAIRARGISAFVTVQEGCDKFCTFCVVPYTRGAEVSRPVAKIVDDVKRLADNGVREITLIGQNVNAYHGEGPDGRTWPLGKLLHRLAEIEGIARLRYSTSHPRDVEETLIAAHRDLGALMPFVHLPVQSGSDRILAAMNRKHTADDYRRVIDRFRTARQDVAFSSDFIVGFPGETEGEFAATLALVMQIGYAAAYSFKYSPRPGTPAADMWETVSAAEMDERLVRLQELIDTQQSAFNRAMIGETVDVLFERAARNPGQIVGRTAYLQPAHVFASPDIIGQVLPVTIESLERYSLLGELAGGVAQPAPTLPQLTGA</sequence>
<gene>
    <name evidence="14" type="primary">miaB</name>
    <name evidence="18" type="ORF">CQ14_15800</name>
</gene>
<dbReference type="SFLD" id="SFLDG01061">
    <property type="entry name" value="methylthiotransferase"/>
    <property type="match status" value="1"/>
</dbReference>
<evidence type="ECO:0000256" key="4">
    <source>
        <dbReference type="ARBA" id="ARBA00022679"/>
    </source>
</evidence>
<dbReference type="Proteomes" id="UP000051660">
    <property type="component" value="Unassembled WGS sequence"/>
</dbReference>
<evidence type="ECO:0000259" key="15">
    <source>
        <dbReference type="PROSITE" id="PS50926"/>
    </source>
</evidence>
<feature type="domain" description="TRAM" evidence="15">
    <location>
        <begin position="387"/>
        <end position="449"/>
    </location>
</feature>
<evidence type="ECO:0000256" key="13">
    <source>
        <dbReference type="ARBA" id="ARBA00081141"/>
    </source>
</evidence>
<evidence type="ECO:0000256" key="14">
    <source>
        <dbReference type="HAMAP-Rule" id="MF_01864"/>
    </source>
</evidence>
<dbReference type="SFLD" id="SFLDG01082">
    <property type="entry name" value="B12-binding_domain_containing"/>
    <property type="match status" value="1"/>
</dbReference>
<comment type="catalytic activity">
    <reaction evidence="14">
        <text>N(6)-dimethylallyladenosine(37) in tRNA + (sulfur carrier)-SH + AH2 + 2 S-adenosyl-L-methionine = 2-methylsulfanyl-N(6)-dimethylallyladenosine(37) in tRNA + (sulfur carrier)-H + 5'-deoxyadenosine + L-methionine + A + S-adenosyl-L-homocysteine + 2 H(+)</text>
        <dbReference type="Rhea" id="RHEA:37067"/>
        <dbReference type="Rhea" id="RHEA-COMP:10375"/>
        <dbReference type="Rhea" id="RHEA-COMP:10376"/>
        <dbReference type="Rhea" id="RHEA-COMP:14737"/>
        <dbReference type="Rhea" id="RHEA-COMP:14739"/>
        <dbReference type="ChEBI" id="CHEBI:13193"/>
        <dbReference type="ChEBI" id="CHEBI:15378"/>
        <dbReference type="ChEBI" id="CHEBI:17319"/>
        <dbReference type="ChEBI" id="CHEBI:17499"/>
        <dbReference type="ChEBI" id="CHEBI:29917"/>
        <dbReference type="ChEBI" id="CHEBI:57844"/>
        <dbReference type="ChEBI" id="CHEBI:57856"/>
        <dbReference type="ChEBI" id="CHEBI:59789"/>
        <dbReference type="ChEBI" id="CHEBI:64428"/>
        <dbReference type="ChEBI" id="CHEBI:74415"/>
        <dbReference type="ChEBI" id="CHEBI:74417"/>
        <dbReference type="EC" id="2.8.4.3"/>
    </reaction>
</comment>
<keyword evidence="6 14" id="KW-0819">tRNA processing</keyword>
<dbReference type="InterPro" id="IPR007197">
    <property type="entry name" value="rSAM"/>
</dbReference>
<evidence type="ECO:0000256" key="1">
    <source>
        <dbReference type="ARBA" id="ARBA00003234"/>
    </source>
</evidence>
<keyword evidence="7 14" id="KW-0479">Metal-binding</keyword>
<dbReference type="FunFam" id="3.40.50.12160:FF:000003">
    <property type="entry name" value="CDK5 regulatory subunit-associated protein 1"/>
    <property type="match status" value="1"/>
</dbReference>
<evidence type="ECO:0000256" key="8">
    <source>
        <dbReference type="ARBA" id="ARBA00023004"/>
    </source>
</evidence>
<dbReference type="STRING" id="722472.SAMN05444321_2176"/>
<dbReference type="InterPro" id="IPR002792">
    <property type="entry name" value="TRAM_dom"/>
</dbReference>
<feature type="binding site" evidence="14">
    <location>
        <position position="166"/>
    </location>
    <ligand>
        <name>[4Fe-4S] cluster</name>
        <dbReference type="ChEBI" id="CHEBI:49883"/>
        <label>2</label>
        <note>4Fe-4S-S-AdoMet</note>
    </ligand>
</feature>
<proteinExistence type="inferred from homology"/>
<keyword evidence="2 14" id="KW-0004">4Fe-4S</keyword>
<dbReference type="PROSITE" id="PS51918">
    <property type="entry name" value="RADICAL_SAM"/>
    <property type="match status" value="1"/>
</dbReference>
<protein>
    <recommendedName>
        <fullName evidence="11 14">tRNA-2-methylthio-N(6)-dimethylallyladenosine synthase</fullName>
        <ecNumber evidence="10 14">2.8.4.3</ecNumber>
    </recommendedName>
    <alternativeName>
        <fullName evidence="13 14">(Dimethylallyl)adenosine tRNA methylthiotransferase MiaB</fullName>
    </alternativeName>
    <alternativeName>
        <fullName evidence="12 14">tRNA-i(6)A37 methylthiotransferase</fullName>
    </alternativeName>
</protein>
<dbReference type="InterPro" id="IPR058240">
    <property type="entry name" value="rSAM_sf"/>
</dbReference>
<feature type="binding site" evidence="14">
    <location>
        <position position="170"/>
    </location>
    <ligand>
        <name>[4Fe-4S] cluster</name>
        <dbReference type="ChEBI" id="CHEBI:49883"/>
        <label>2</label>
        <note>4Fe-4S-S-AdoMet</note>
    </ligand>
</feature>
<comment type="cofactor">
    <cofactor evidence="14">
        <name>[4Fe-4S] cluster</name>
        <dbReference type="ChEBI" id="CHEBI:49883"/>
    </cofactor>
    <text evidence="14">Binds 2 [4Fe-4S] clusters. One cluster is coordinated with 3 cysteines and an exchangeable S-adenosyl-L-methionine.</text>
</comment>
<evidence type="ECO:0000256" key="12">
    <source>
        <dbReference type="ARBA" id="ARBA00080698"/>
    </source>
</evidence>
<dbReference type="GO" id="GO:0035597">
    <property type="term" value="F:tRNA-2-methylthio-N(6)-dimethylallyladenosine(37) synthase activity"/>
    <property type="evidence" value="ECO:0007669"/>
    <property type="project" value="UniProtKB-EC"/>
</dbReference>
<reference evidence="18 19" key="1">
    <citation type="submission" date="2014-03" db="EMBL/GenBank/DDBJ databases">
        <title>Bradyrhizobium valentinum sp. nov., isolated from effective nodules of Lupinus mariae-josephae, a lupine endemic of basic-lime soils in Eastern Spain.</title>
        <authorList>
            <person name="Duran D."/>
            <person name="Rey L."/>
            <person name="Navarro A."/>
            <person name="Busquets A."/>
            <person name="Imperial J."/>
            <person name="Ruiz-Argueso T."/>
        </authorList>
    </citation>
    <scope>NUCLEOTIDE SEQUENCE [LARGE SCALE GENOMIC DNA]</scope>
    <source>
        <strain evidence="18 19">CCBAU 23086</strain>
    </source>
</reference>
<dbReference type="GO" id="GO:0046872">
    <property type="term" value="F:metal ion binding"/>
    <property type="evidence" value="ECO:0007669"/>
    <property type="project" value="UniProtKB-KW"/>
</dbReference>
<evidence type="ECO:0000256" key="3">
    <source>
        <dbReference type="ARBA" id="ARBA00022490"/>
    </source>
</evidence>
<evidence type="ECO:0000256" key="10">
    <source>
        <dbReference type="ARBA" id="ARBA00033765"/>
    </source>
</evidence>
<comment type="subunit">
    <text evidence="14">Monomer.</text>
</comment>
<dbReference type="Pfam" id="PF00919">
    <property type="entry name" value="UPF0004"/>
    <property type="match status" value="1"/>
</dbReference>
<keyword evidence="4 14" id="KW-0808">Transferase</keyword>
<dbReference type="InterPro" id="IPR006638">
    <property type="entry name" value="Elp3/MiaA/NifB-like_rSAM"/>
</dbReference>
<organism evidence="18 19">
    <name type="scientific">Bradyrhizobium lablabi</name>
    <dbReference type="NCBI Taxonomy" id="722472"/>
    <lineage>
        <taxon>Bacteria</taxon>
        <taxon>Pseudomonadati</taxon>
        <taxon>Pseudomonadota</taxon>
        <taxon>Alphaproteobacteria</taxon>
        <taxon>Hyphomicrobiales</taxon>
        <taxon>Nitrobacteraceae</taxon>
        <taxon>Bradyrhizobium</taxon>
    </lineage>
</organism>
<dbReference type="SUPFAM" id="SSF102114">
    <property type="entry name" value="Radical SAM enzymes"/>
    <property type="match status" value="1"/>
</dbReference>
<dbReference type="NCBIfam" id="TIGR01574">
    <property type="entry name" value="miaB-methiolase"/>
    <property type="match status" value="1"/>
</dbReference>
<feature type="binding site" evidence="14">
    <location>
        <position position="14"/>
    </location>
    <ligand>
        <name>[4Fe-4S] cluster</name>
        <dbReference type="ChEBI" id="CHEBI:49883"/>
        <label>1</label>
    </ligand>
</feature>
<dbReference type="SFLD" id="SFLDF00273">
    <property type="entry name" value="(dimethylallyl)adenosine_tRNA"/>
    <property type="match status" value="1"/>
</dbReference>
<dbReference type="EC" id="2.8.4.3" evidence="10 14"/>
<dbReference type="RefSeq" id="WP_057862682.1">
    <property type="nucleotide sequence ID" value="NZ_LLYB01000127.1"/>
</dbReference>